<dbReference type="InterPro" id="IPR031876">
    <property type="entry name" value="DUF4760"/>
</dbReference>
<gene>
    <name evidence="1" type="ORF">WPS_01280</name>
</gene>
<reference evidence="1 2" key="1">
    <citation type="journal article" date="2022" name="ISME Commun">
        <title>Vulcanimicrobium alpinus gen. nov. sp. nov., the first cultivated representative of the candidate phylum 'Eremiobacterota', is a metabolically versatile aerobic anoxygenic phototroph.</title>
        <authorList>
            <person name="Yabe S."/>
            <person name="Muto K."/>
            <person name="Abe K."/>
            <person name="Yokota A."/>
            <person name="Staudigel H."/>
            <person name="Tebo B.M."/>
        </authorList>
    </citation>
    <scope>NUCLEOTIDE SEQUENCE [LARGE SCALE GENOMIC DNA]</scope>
    <source>
        <strain evidence="1 2">WC8-2</strain>
    </source>
</reference>
<name>A0AAN1XV30_UNVUL</name>
<evidence type="ECO:0000313" key="2">
    <source>
        <dbReference type="Proteomes" id="UP001317532"/>
    </source>
</evidence>
<dbReference type="Proteomes" id="UP001317532">
    <property type="component" value="Chromosome"/>
</dbReference>
<protein>
    <submittedName>
        <fullName evidence="1">Uncharacterized protein</fullName>
    </submittedName>
</protein>
<keyword evidence="2" id="KW-1185">Reference proteome</keyword>
<dbReference type="AlphaFoldDB" id="A0AAN1XV30"/>
<dbReference type="RefSeq" id="WP_317995941.1">
    <property type="nucleotide sequence ID" value="NZ_AP025523.1"/>
</dbReference>
<sequence>MIVAIAAIAAFIQIRHFRNANDIAVYLRLTERLDSEEARGAIRIFAEMRARYDADPVFREKLTQPGDVDADYLPIGLFLRFIEHMATLVITGGIAERIVLAEYADNLEGWWDDLRPIVYARRHAFGEYTGAAFEHLAMRAKAYRESGRMARLYTALERDPRGAG</sequence>
<accession>A0AAN1XV30</accession>
<dbReference type="EMBL" id="AP025523">
    <property type="protein sequence ID" value="BDE04852.1"/>
    <property type="molecule type" value="Genomic_DNA"/>
</dbReference>
<organism evidence="1 2">
    <name type="scientific">Vulcanimicrobium alpinum</name>
    <dbReference type="NCBI Taxonomy" id="3016050"/>
    <lineage>
        <taxon>Bacteria</taxon>
        <taxon>Bacillati</taxon>
        <taxon>Vulcanimicrobiota</taxon>
        <taxon>Vulcanimicrobiia</taxon>
        <taxon>Vulcanimicrobiales</taxon>
        <taxon>Vulcanimicrobiaceae</taxon>
        <taxon>Vulcanimicrobium</taxon>
    </lineage>
</organism>
<dbReference type="Pfam" id="PF15956">
    <property type="entry name" value="DUF4760"/>
    <property type="match status" value="1"/>
</dbReference>
<dbReference type="KEGG" id="vab:WPS_01280"/>
<evidence type="ECO:0000313" key="1">
    <source>
        <dbReference type="EMBL" id="BDE04852.1"/>
    </source>
</evidence>
<proteinExistence type="predicted"/>